<dbReference type="InterPro" id="IPR041569">
    <property type="entry name" value="AAA_lid_3"/>
</dbReference>
<dbReference type="InterPro" id="IPR003959">
    <property type="entry name" value="ATPase_AAA_core"/>
</dbReference>
<dbReference type="GO" id="GO:1990275">
    <property type="term" value="F:preribosome binding"/>
    <property type="evidence" value="ECO:0007669"/>
    <property type="project" value="TreeGrafter"/>
</dbReference>
<dbReference type="GO" id="GO:0016887">
    <property type="term" value="F:ATP hydrolysis activity"/>
    <property type="evidence" value="ECO:0007669"/>
    <property type="project" value="InterPro"/>
</dbReference>
<keyword evidence="3 4" id="KW-0067">ATP-binding</keyword>
<evidence type="ECO:0000313" key="7">
    <source>
        <dbReference type="EMBL" id="GAT97567.1"/>
    </source>
</evidence>
<dbReference type="GO" id="GO:0005524">
    <property type="term" value="F:ATP binding"/>
    <property type="evidence" value="ECO:0007669"/>
    <property type="project" value="UniProtKB-KW"/>
</dbReference>
<reference evidence="7 8" key="1">
    <citation type="submission" date="2016-05" db="EMBL/GenBank/DDBJ databases">
        <title>First whole genome sequencing of Entamoeba histolytica HM1:IMSS-clone-6.</title>
        <authorList>
            <person name="Mukherjee Avik.K."/>
            <person name="Izumyama S."/>
            <person name="Nakada-Tsukui K."/>
            <person name="Nozaki T."/>
        </authorList>
    </citation>
    <scope>NUCLEOTIDE SEQUENCE [LARGE SCALE GENOMIC DNA]</scope>
    <source>
        <strain evidence="7 8">HM1:IMSS clone 6</strain>
    </source>
</reference>
<evidence type="ECO:0000256" key="3">
    <source>
        <dbReference type="ARBA" id="ARBA00022840"/>
    </source>
</evidence>
<evidence type="ECO:0000313" key="8">
    <source>
        <dbReference type="Proteomes" id="UP000078387"/>
    </source>
</evidence>
<accession>A0A5K1UYV9</accession>
<dbReference type="InterPro" id="IPR003960">
    <property type="entry name" value="ATPase_AAA_CS"/>
</dbReference>
<dbReference type="VEuPathDB" id="AmoebaDB:EHI_091060"/>
<dbReference type="Gene3D" id="3.40.50.300">
    <property type="entry name" value="P-loop containing nucleotide triphosphate hydrolases"/>
    <property type="match status" value="2"/>
</dbReference>
<proteinExistence type="inferred from homology"/>
<evidence type="ECO:0000256" key="5">
    <source>
        <dbReference type="SAM" id="MobiDB-lite"/>
    </source>
</evidence>
<dbReference type="GO" id="GO:0042254">
    <property type="term" value="P:ribosome biogenesis"/>
    <property type="evidence" value="ECO:0007669"/>
    <property type="project" value="TreeGrafter"/>
</dbReference>
<evidence type="ECO:0000256" key="1">
    <source>
        <dbReference type="ARBA" id="ARBA00006914"/>
    </source>
</evidence>
<comment type="similarity">
    <text evidence="1 4">Belongs to the AAA ATPase family.</text>
</comment>
<dbReference type="EMBL" id="BDEQ01000001">
    <property type="protein sequence ID" value="GAT97567.1"/>
    <property type="molecule type" value="Genomic_DNA"/>
</dbReference>
<dbReference type="VEuPathDB" id="AmoebaDB:EHI7A_039960"/>
<gene>
    <name evidence="7" type="ORF">CL6EHI_091060</name>
</gene>
<feature type="domain" description="AAA+ ATPase" evidence="6">
    <location>
        <begin position="74"/>
        <end position="211"/>
    </location>
</feature>
<dbReference type="CDD" id="cd19511">
    <property type="entry name" value="RecA-like_CDC48_r2-like"/>
    <property type="match status" value="1"/>
</dbReference>
<protein>
    <submittedName>
        <fullName evidence="7">ATPase AAA family protein</fullName>
    </submittedName>
</protein>
<dbReference type="InterPro" id="IPR003593">
    <property type="entry name" value="AAA+_ATPase"/>
</dbReference>
<dbReference type="InterPro" id="IPR050168">
    <property type="entry name" value="AAA_ATPase_domain"/>
</dbReference>
<name>A0A5K1UYV9_ENTHI</name>
<dbReference type="FunFam" id="1.10.8.60:FF:000236">
    <property type="entry name" value="ATPase, AAA family protein"/>
    <property type="match status" value="1"/>
</dbReference>
<keyword evidence="2 4" id="KW-0547">Nucleotide-binding</keyword>
<dbReference type="PROSITE" id="PS00674">
    <property type="entry name" value="AAA"/>
    <property type="match status" value="1"/>
</dbReference>
<feature type="domain" description="AAA+ ATPase" evidence="6">
    <location>
        <begin position="379"/>
        <end position="514"/>
    </location>
</feature>
<dbReference type="VEuPathDB" id="AmoebaDB:EHI5A_067940"/>
<dbReference type="SMART" id="SM00382">
    <property type="entry name" value="AAA"/>
    <property type="match status" value="2"/>
</dbReference>
<dbReference type="VEuPathDB" id="AmoebaDB:KM1_078700"/>
<dbReference type="PANTHER" id="PTHR23077:SF171">
    <property type="entry name" value="NUCLEAR VALOSIN-CONTAINING PROTEIN-LIKE"/>
    <property type="match status" value="1"/>
</dbReference>
<sequence length="622" mass="68059">MSLSPYPTASKSNKIKSSKISPSPKLPESKIEVKKGTFGYEKIGGIDKIITEVRELVEYPLLHPEIYKHLGIEPPRGILLHGPPGCGKTLLAKAIAGEVGVAFIEVSATELVGGMSGESESKIRDLFQLASQRAPALLFIDEIDAITPKRDNAQREMERRIVAQLLSSLDKLSEADKPVIVIGATNRPDSLDPALRRAGRFDREIALGIPSESQRRQILDKMMVNLKIDSAVNIEKLAKGTAGYVGADIVALTKEAAIAAIHRIFSGKAGADNLKSIQQDVEEENQKDLTERQAVCDYLKSSTNTFTETELAQLSITQSDFDHALNVVQPSSKREGFTTIPDVTWDNIGGMEEVHNELKRLVVGAVQYPSLYKKFGVDTPAGILLYGPPGCGKTYCAKALANECKANFIAVKGPQLLNKYVGEAERAVRQLFMRARNSAPCVIFFDELDALAPKRSEDSSGVSRIVNQLLTELDGMDVRKDVFVVAATNRPDCIDPAMLRPGRLDRLISVDLPNSDARVDILKTICKRQKVPLADSVNLEKIARSAQVDGFSGADLTALVKEASVRALDEIVKKVGYENAQKDGGLVEESHFIEALSKVRRSVSKEDELEYLKIKQSILSQN</sequence>
<dbReference type="GO" id="GO:0005634">
    <property type="term" value="C:nucleus"/>
    <property type="evidence" value="ECO:0007669"/>
    <property type="project" value="TreeGrafter"/>
</dbReference>
<evidence type="ECO:0000256" key="4">
    <source>
        <dbReference type="RuleBase" id="RU003651"/>
    </source>
</evidence>
<dbReference type="CDD" id="cd19518">
    <property type="entry name" value="RecA-like_NVL_r1-like"/>
    <property type="match status" value="1"/>
</dbReference>
<dbReference type="Gene3D" id="1.10.8.60">
    <property type="match status" value="2"/>
</dbReference>
<evidence type="ECO:0000256" key="2">
    <source>
        <dbReference type="ARBA" id="ARBA00022741"/>
    </source>
</evidence>
<evidence type="ECO:0000259" key="6">
    <source>
        <dbReference type="SMART" id="SM00382"/>
    </source>
</evidence>
<dbReference type="Pfam" id="PF00004">
    <property type="entry name" value="AAA"/>
    <property type="match status" value="2"/>
</dbReference>
<dbReference type="PANTHER" id="PTHR23077">
    <property type="entry name" value="AAA-FAMILY ATPASE"/>
    <property type="match status" value="1"/>
</dbReference>
<dbReference type="FunFam" id="3.40.50.300:FF:000365">
    <property type="entry name" value="Ribosome biogenesis ATPase RIX7"/>
    <property type="match status" value="1"/>
</dbReference>
<dbReference type="GO" id="GO:0003723">
    <property type="term" value="F:RNA binding"/>
    <property type="evidence" value="ECO:0007669"/>
    <property type="project" value="TreeGrafter"/>
</dbReference>
<dbReference type="SUPFAM" id="SSF52540">
    <property type="entry name" value="P-loop containing nucleoside triphosphate hydrolases"/>
    <property type="match status" value="2"/>
</dbReference>
<comment type="caution">
    <text evidence="7">The sequence shown here is derived from an EMBL/GenBank/DDBJ whole genome shotgun (WGS) entry which is preliminary data.</text>
</comment>
<feature type="region of interest" description="Disordered" evidence="5">
    <location>
        <begin position="1"/>
        <end position="27"/>
    </location>
</feature>
<dbReference type="Proteomes" id="UP000078387">
    <property type="component" value="Unassembled WGS sequence"/>
</dbReference>
<dbReference type="VEuPathDB" id="AmoebaDB:EHI8A_039070"/>
<dbReference type="OMA" id="GLWSTHR"/>
<dbReference type="InterPro" id="IPR027417">
    <property type="entry name" value="P-loop_NTPase"/>
</dbReference>
<dbReference type="FunFam" id="3.40.50.300:FF:002691">
    <property type="entry name" value="ATPase, AAA family protein"/>
    <property type="match status" value="1"/>
</dbReference>
<dbReference type="AlphaFoldDB" id="A0A5K1UYV9"/>
<dbReference type="SMR" id="A0A5K1UYV9"/>
<organism evidence="7 8">
    <name type="scientific">Entamoeba histolytica</name>
    <dbReference type="NCBI Taxonomy" id="5759"/>
    <lineage>
        <taxon>Eukaryota</taxon>
        <taxon>Amoebozoa</taxon>
        <taxon>Evosea</taxon>
        <taxon>Archamoebae</taxon>
        <taxon>Mastigamoebida</taxon>
        <taxon>Entamoebidae</taxon>
        <taxon>Entamoeba</taxon>
    </lineage>
</organism>
<dbReference type="Pfam" id="PF17862">
    <property type="entry name" value="AAA_lid_3"/>
    <property type="match status" value="2"/>
</dbReference>